<keyword evidence="12" id="KW-1199">Hemostasis impairing toxin</keyword>
<dbReference type="GO" id="GO:0004050">
    <property type="term" value="F:apyrase activity"/>
    <property type="evidence" value="ECO:0007669"/>
    <property type="project" value="UniProtKB-EC"/>
</dbReference>
<dbReference type="STRING" id="568069.A0A1J1HLE0"/>
<name>A0A1J1HLE0_9DIPT</name>
<evidence type="ECO:0000259" key="15">
    <source>
        <dbReference type="Pfam" id="PF02872"/>
    </source>
</evidence>
<dbReference type="FunFam" id="3.60.21.10:FF:000020">
    <property type="entry name" value="NT5E isoform 4"/>
    <property type="match status" value="1"/>
</dbReference>
<dbReference type="SUPFAM" id="SSF56300">
    <property type="entry name" value="Metallo-dependent phosphatases"/>
    <property type="match status" value="1"/>
</dbReference>
<dbReference type="Pfam" id="PF00149">
    <property type="entry name" value="Metallophos"/>
    <property type="match status" value="1"/>
</dbReference>
<evidence type="ECO:0000313" key="16">
    <source>
        <dbReference type="EMBL" id="CRK87057.1"/>
    </source>
</evidence>
<evidence type="ECO:0000256" key="10">
    <source>
        <dbReference type="ARBA" id="ARBA00022801"/>
    </source>
</evidence>
<proteinExistence type="inferred from homology"/>
<dbReference type="InterPro" id="IPR004843">
    <property type="entry name" value="Calcineurin-like_PHP"/>
</dbReference>
<dbReference type="Gene3D" id="3.60.21.10">
    <property type="match status" value="1"/>
</dbReference>
<dbReference type="InterPro" id="IPR036907">
    <property type="entry name" value="5'-Nucleotdase_C_sf"/>
</dbReference>
<evidence type="ECO:0000256" key="9">
    <source>
        <dbReference type="ARBA" id="ARBA00022741"/>
    </source>
</evidence>
<keyword evidence="11" id="KW-0325">Glycoprotein</keyword>
<dbReference type="InterPro" id="IPR006179">
    <property type="entry name" value="5_nucleotidase/apyrase"/>
</dbReference>
<dbReference type="PANTHER" id="PTHR11575">
    <property type="entry name" value="5'-NUCLEOTIDASE-RELATED"/>
    <property type="match status" value="1"/>
</dbReference>
<gene>
    <name evidence="16" type="primary">similar to Apyrase</name>
    <name evidence="16" type="ORF">CLUMA_CG000820</name>
</gene>
<dbReference type="GO" id="GO:0005615">
    <property type="term" value="C:extracellular space"/>
    <property type="evidence" value="ECO:0007669"/>
    <property type="project" value="UniProtKB-ARBA"/>
</dbReference>
<dbReference type="InterPro" id="IPR029052">
    <property type="entry name" value="Metallo-depent_PP-like"/>
</dbReference>
<dbReference type="PRINTS" id="PR01607">
    <property type="entry name" value="APYRASEFAMLY"/>
</dbReference>
<keyword evidence="8 13" id="KW-0732">Signal</keyword>
<feature type="domain" description="5'-Nucleotidase C-terminal" evidence="15">
    <location>
        <begin position="334"/>
        <end position="501"/>
    </location>
</feature>
<accession>A0A1J1HLE0</accession>
<comment type="subcellular location">
    <subcellularLocation>
        <location evidence="1">Secreted</location>
    </subcellularLocation>
</comment>
<dbReference type="GO" id="GO:0005886">
    <property type="term" value="C:plasma membrane"/>
    <property type="evidence" value="ECO:0007669"/>
    <property type="project" value="TreeGrafter"/>
</dbReference>
<evidence type="ECO:0000256" key="8">
    <source>
        <dbReference type="ARBA" id="ARBA00022729"/>
    </source>
</evidence>
<dbReference type="AlphaFoldDB" id="A0A1J1HLE0"/>
<dbReference type="FunFam" id="3.90.780.10:FF:000004">
    <property type="entry name" value="UDP-sugar hydrolase, putative"/>
    <property type="match status" value="1"/>
</dbReference>
<dbReference type="GO" id="GO:0090729">
    <property type="term" value="F:toxin activity"/>
    <property type="evidence" value="ECO:0007669"/>
    <property type="project" value="UniProtKB-KW"/>
</dbReference>
<keyword evidence="9 13" id="KW-0547">Nucleotide-binding</keyword>
<reference evidence="16 17" key="1">
    <citation type="submission" date="2015-04" db="EMBL/GenBank/DDBJ databases">
        <authorList>
            <person name="Syromyatnikov M.Y."/>
            <person name="Popov V.N."/>
        </authorList>
    </citation>
    <scope>NUCLEOTIDE SEQUENCE [LARGE SCALE GENOMIC DNA]</scope>
</reference>
<dbReference type="OrthoDB" id="7722975at2759"/>
<evidence type="ECO:0000256" key="1">
    <source>
        <dbReference type="ARBA" id="ARBA00004613"/>
    </source>
</evidence>
<evidence type="ECO:0000313" key="17">
    <source>
        <dbReference type="Proteomes" id="UP000183832"/>
    </source>
</evidence>
<evidence type="ECO:0000256" key="3">
    <source>
        <dbReference type="ARBA" id="ARBA00012148"/>
    </source>
</evidence>
<dbReference type="Gene3D" id="3.90.780.10">
    <property type="entry name" value="5'-Nucleotidase, C-terminal domain"/>
    <property type="match status" value="1"/>
</dbReference>
<keyword evidence="5" id="KW-0964">Secreted</keyword>
<dbReference type="EMBL" id="CVRI01000003">
    <property type="protein sequence ID" value="CRK87057.1"/>
    <property type="molecule type" value="Genomic_DNA"/>
</dbReference>
<sequence length="539" mass="60012">MLVELKVFIVLTSILIINANSQELFPVTIIHLNDMHARFDESNVEANVCKPGNNDCIGGYARIVTKVKELLQTKAALNPLYLNAADNFQGTLWYNMFRWNVTSYMLNLLPADAMTIGNHEFDDGIEGLVPFLEASRSPILISNIDDTLEPTFQNMYTKSMVITKYGRPIGIIGVTTTFRSNWGQLNILPEAEAVKVEAERLKSEGVDIIIVLSHCGLDPDREIAVHGGPIDIIVGGHSHSFLWSGENPPGPDGVVSSYPTIQKQDNGRDVLIVQASAYNKYLGDITLYFDEAGEIQDYEGSPIYMSHDIPQDPEILAELIPWKVVVDQVIFRHIGDTKYEIPRNRCYSKECPMGNLMADTYAYAFLHNNPDNEGWTGASIALVNPGGIRAGLSRGDIVYGDIITTTPFENSVHNIELQGKFIRQSLEFSVANNESLILLQVSGLKVVYNMANEANNRIVSLDVLCRVCDVPRYEPIDDEKFYRLAMPDFLAGGGDGFTMIGENKRNTIVGPLDIDALENFIYKNSPMTLPFVMGRIMFL</sequence>
<feature type="signal peptide" evidence="13">
    <location>
        <begin position="1"/>
        <end position="21"/>
    </location>
</feature>
<comment type="similarity">
    <text evidence="2 13">Belongs to the 5'-nucleotidase family.</text>
</comment>
<dbReference type="Proteomes" id="UP000183832">
    <property type="component" value="Unassembled WGS sequence"/>
</dbReference>
<evidence type="ECO:0000256" key="5">
    <source>
        <dbReference type="ARBA" id="ARBA00022525"/>
    </source>
</evidence>
<dbReference type="EC" id="3.6.1.5" evidence="3"/>
<dbReference type="GO" id="GO:0006196">
    <property type="term" value="P:AMP catabolic process"/>
    <property type="evidence" value="ECO:0007669"/>
    <property type="project" value="TreeGrafter"/>
</dbReference>
<organism evidence="16 17">
    <name type="scientific">Clunio marinus</name>
    <dbReference type="NCBI Taxonomy" id="568069"/>
    <lineage>
        <taxon>Eukaryota</taxon>
        <taxon>Metazoa</taxon>
        <taxon>Ecdysozoa</taxon>
        <taxon>Arthropoda</taxon>
        <taxon>Hexapoda</taxon>
        <taxon>Insecta</taxon>
        <taxon>Pterygota</taxon>
        <taxon>Neoptera</taxon>
        <taxon>Endopterygota</taxon>
        <taxon>Diptera</taxon>
        <taxon>Nematocera</taxon>
        <taxon>Chironomoidea</taxon>
        <taxon>Chironomidae</taxon>
        <taxon>Clunio</taxon>
    </lineage>
</organism>
<keyword evidence="7" id="KW-0479">Metal-binding</keyword>
<evidence type="ECO:0000256" key="6">
    <source>
        <dbReference type="ARBA" id="ARBA00022656"/>
    </source>
</evidence>
<dbReference type="InterPro" id="IPR008334">
    <property type="entry name" value="5'-Nucleotdase_C"/>
</dbReference>
<dbReference type="Pfam" id="PF02872">
    <property type="entry name" value="5_nucleotid_C"/>
    <property type="match status" value="1"/>
</dbReference>
<dbReference type="GO" id="GO:0008253">
    <property type="term" value="F:5'-nucleotidase activity"/>
    <property type="evidence" value="ECO:0007669"/>
    <property type="project" value="TreeGrafter"/>
</dbReference>
<evidence type="ECO:0000256" key="12">
    <source>
        <dbReference type="ARBA" id="ARBA00023240"/>
    </source>
</evidence>
<keyword evidence="4" id="KW-1201">Platelet aggregation inhibiting toxin</keyword>
<evidence type="ECO:0000256" key="7">
    <source>
        <dbReference type="ARBA" id="ARBA00022723"/>
    </source>
</evidence>
<evidence type="ECO:0000256" key="13">
    <source>
        <dbReference type="RuleBase" id="RU362119"/>
    </source>
</evidence>
<dbReference type="PANTHER" id="PTHR11575:SF32">
    <property type="entry name" value="APYRASE-LIKE PROTEIN"/>
    <property type="match status" value="1"/>
</dbReference>
<dbReference type="CDD" id="cd07409">
    <property type="entry name" value="MPP_CD73_N"/>
    <property type="match status" value="1"/>
</dbReference>
<feature type="domain" description="Calcineurin-like phosphoesterase" evidence="14">
    <location>
        <begin position="28"/>
        <end position="240"/>
    </location>
</feature>
<dbReference type="GO" id="GO:0000166">
    <property type="term" value="F:nucleotide binding"/>
    <property type="evidence" value="ECO:0007669"/>
    <property type="project" value="UniProtKB-KW"/>
</dbReference>
<keyword evidence="17" id="KW-1185">Reference proteome</keyword>
<protein>
    <recommendedName>
        <fullName evidence="3">apyrase</fullName>
        <ecNumber evidence="3">3.6.1.5</ecNumber>
    </recommendedName>
</protein>
<dbReference type="GO" id="GO:0046872">
    <property type="term" value="F:metal ion binding"/>
    <property type="evidence" value="ECO:0007669"/>
    <property type="project" value="UniProtKB-KW"/>
</dbReference>
<feature type="chain" id="PRO_5011831613" description="apyrase" evidence="13">
    <location>
        <begin position="22"/>
        <end position="539"/>
    </location>
</feature>
<evidence type="ECO:0000256" key="11">
    <source>
        <dbReference type="ARBA" id="ARBA00023180"/>
    </source>
</evidence>
<keyword evidence="6" id="KW-0800">Toxin</keyword>
<evidence type="ECO:0000256" key="4">
    <source>
        <dbReference type="ARBA" id="ARBA00022442"/>
    </source>
</evidence>
<dbReference type="SUPFAM" id="SSF55816">
    <property type="entry name" value="5'-nucleotidase (syn. UDP-sugar hydrolase), C-terminal domain"/>
    <property type="match status" value="1"/>
</dbReference>
<evidence type="ECO:0000259" key="14">
    <source>
        <dbReference type="Pfam" id="PF00149"/>
    </source>
</evidence>
<evidence type="ECO:0000256" key="2">
    <source>
        <dbReference type="ARBA" id="ARBA00006654"/>
    </source>
</evidence>
<keyword evidence="10 13" id="KW-0378">Hydrolase</keyword>